<dbReference type="NCBIfam" id="TIGR04183">
    <property type="entry name" value="Por_Secre_tail"/>
    <property type="match status" value="1"/>
</dbReference>
<comment type="caution">
    <text evidence="3">The sequence shown here is derived from an EMBL/GenBank/DDBJ whole genome shotgun (WGS) entry which is preliminary data.</text>
</comment>
<dbReference type="InterPro" id="IPR003961">
    <property type="entry name" value="FN3_dom"/>
</dbReference>
<evidence type="ECO:0000256" key="1">
    <source>
        <dbReference type="ARBA" id="ARBA00022729"/>
    </source>
</evidence>
<feature type="non-terminal residue" evidence="3">
    <location>
        <position position="2092"/>
    </location>
</feature>
<dbReference type="InterPro" id="IPR036116">
    <property type="entry name" value="FN3_sf"/>
</dbReference>
<dbReference type="PANTHER" id="PTHR46957:SF3">
    <property type="entry name" value="CYTOKINE RECEPTOR"/>
    <property type="match status" value="1"/>
</dbReference>
<feature type="domain" description="Fibronectin type-III" evidence="2">
    <location>
        <begin position="1002"/>
        <end position="1098"/>
    </location>
</feature>
<sequence>MKFKLLNLNFTFILLLLSYFGWAQYDGTGEFNKINSITELEDGYYVIANETDEFAMNNAHTGSLFPETAITPTSDQLTDVATADVWLIENDGTGWTIYNEADDIYASYSGSDNEIQAVATVAGDNERWTMAYDDTESYFTATNAAVTDRVIRYNSGSPRFVCYASTFGDNLQLYKLASATMPTESAPTPTEDEADVVSIFSDAYTDIDIANYDPNWGQPGHNLVNTTFDPTGDGTDFVLAYPNFTYQGTEITTATDLSEMDFLHVDIWVPEGTDRQVKVTPINNGTGPTEVLVEVPLTPGSWNSVALPKADFTDMTWDSVFQLKFDGQFNGDGTPNTNPFDIYLDNIYFSQESTGPQTLTATYTDGDLDVAGDDGYDENCSEILSLELPAGNDWLVTGVDIQYDMTAQGGAFMSEQRSQLHLVNTNSTESQVFVGDGFGGGTASYERTGTSFANAVFAGGTLLEFEMRAWRTWPTGNNDCNTTYQKIDNNTWTITVTYEVAPDCQFASGNTVDAITDTTVDVSWDASPTETDGYTYVVMNEGEAADEATAVVTGTTATGETTVSISGLNAQSNYTFYTKTNCAASEQSDWSNPLDFQTECGPIGNFSTDFSDEVLGEVPNCWTGISNTTAGFANLDVVDFIDNTYGDKIMRFQSSSDADTEHYLITPELNNLSGNTKILRFTGRQLTATHNSVIEVGVVTDPTDETTFTSLETFNLEGNVSEDYYSIVPDTNTASYLAFKITFSTTFSTVAIDRVIYEDVPSCLEPLGLSASNVLTDSADISWNEVAGAAAYQLAYSDTEGFDPDTEGESQFIETGTSFSLEGLFENSTYEIYVKSVCSETEESSWTGPITINTLFPGAACLAPIEIDAIPYTDTDNTENFGDFYSTGDRPTIDNVQFSDGFGSGFYLNGNEAVYEFTPTDDGVFNFELKDLGPDSTSIALWVFEGCEPFTNTVAYSTQFNSDDRLLPEIGLVGGETYYVVVSTSGTTIPYTLEINEIDCSAPTSLTLDFAGSTEASFSWGEAAGEEGGYSYLVMNAGDDPEVDPSVQDGTVATGVTTLLITDLDDATEYDFYIKTLCAAEEESGFATVNFITQCSPAELNYFEDFTGFGFNYNTDEDSICWSEGSGFFDEVGIGSWGVQNFANDFSNPNGQAMYINLFGTGSGDWATSQVIDLGDGSPDNVLSFDALVIPWSGSNEVIDMGDHEVRVVISDDGGQTWDLANTLFTYDDTNIPGDTEDTLEEISLASYSGEIVIGFYADRNGTDPDLRFYIDNLFVGVPPTCLSPEGLAVNDITSDSAELSWEVVDNALEYTWFVFAEGDDPEVDPAIATGTTTDLTSGVITGLTAETTYQAYIQTDCDADGESELTADAVNFTTDPTCTAVEDLTTSLLSQTEVEASWTEVSNAEEYIWSLYLEGDDPEVDDALQTGTTSETNVLIESLDADVSYVVLVQTDCGVDDGLSGELASASFFTGYCSAEHTNTFDYVASLETIDAEQNVSITQTEQGPNSGYQDLTSETIEAFVDSSFDVEITYSYTSFGAKAWVDWNNDFVFSEDEVIFTDENDAATATSIFTVPSDVSPGDYRVRFRAYWPGSTDPESCESITYGDTFDYTLTVTDPSTPVFANVQIIHNSPDPAAASVDVYLDGQLLPDLTGVDFRTASEFLLAPATEEITVDVVPAGQDIADSVHTENFTLAEDESYIIVANGFVNDDFELSVYAGAQETSAEAEETAVLVHHGSPDAPVVNVANQATGDDLVTGIAFTEFQGYLDLPESDYILDITDTNGDVVASYEAPLATLALGGNAITVVASGLLAADAEDVDAFGLWVALPTGGDLVPLPLVEVLPAPMEPAPTPTEEEENVISLFSNAYTDEPVDTFLTVWSAAELEDIQIQGVDTKLYTNLDFAGIETVANPIDATQMDFFHLDVWSPNATTFRIKLVDLGDGVVEGEIAYEIPQEEWVSLEIDLADFADADLVTNPDNLLTVRNSIQQIIISGLPVGAVTAYVDNIYFSQEPVSTIDFDSSNFSYYPVPVKANLNIQSTSTVEQVEVFNTLGQRVISVQPKTEMPVVNMQSLQTGVYLMKVQINGNQETFQI</sequence>
<dbReference type="Proteomes" id="UP000643701">
    <property type="component" value="Unassembled WGS sequence"/>
</dbReference>
<evidence type="ECO:0000313" key="3">
    <source>
        <dbReference type="EMBL" id="NGZ89914.1"/>
    </source>
</evidence>
<dbReference type="SMART" id="SM00060">
    <property type="entry name" value="FN3"/>
    <property type="match status" value="5"/>
</dbReference>
<dbReference type="InterPro" id="IPR025510">
    <property type="entry name" value="DUF4397"/>
</dbReference>
<gene>
    <name evidence="3" type="ORF">G7034_06575</name>
</gene>
<dbReference type="SUPFAM" id="SSF50370">
    <property type="entry name" value="Ricin B-like lectins"/>
    <property type="match status" value="1"/>
</dbReference>
<dbReference type="Pfam" id="PF14344">
    <property type="entry name" value="DUF4397"/>
    <property type="match status" value="1"/>
</dbReference>
<feature type="domain" description="Fibronectin type-III" evidence="2">
    <location>
        <begin position="765"/>
        <end position="857"/>
    </location>
</feature>
<dbReference type="Pfam" id="PF18962">
    <property type="entry name" value="Por_Secre_tail"/>
    <property type="match status" value="1"/>
</dbReference>
<feature type="domain" description="Fibronectin type-III" evidence="2">
    <location>
        <begin position="1284"/>
        <end position="1378"/>
    </location>
</feature>
<dbReference type="InterPro" id="IPR050713">
    <property type="entry name" value="RTP_Phos/Ushers"/>
</dbReference>
<dbReference type="Gene3D" id="2.60.40.10">
    <property type="entry name" value="Immunoglobulins"/>
    <property type="match status" value="4"/>
</dbReference>
<evidence type="ECO:0000313" key="4">
    <source>
        <dbReference type="Proteomes" id="UP000643701"/>
    </source>
</evidence>
<dbReference type="InterPro" id="IPR026444">
    <property type="entry name" value="Secre_tail"/>
</dbReference>
<dbReference type="CDD" id="cd00063">
    <property type="entry name" value="FN3"/>
    <property type="match status" value="2"/>
</dbReference>
<dbReference type="PANTHER" id="PTHR46957">
    <property type="entry name" value="CYTOKINE RECEPTOR"/>
    <property type="match status" value="1"/>
</dbReference>
<dbReference type="GO" id="GO:0016020">
    <property type="term" value="C:membrane"/>
    <property type="evidence" value="ECO:0007669"/>
    <property type="project" value="UniProtKB-SubCell"/>
</dbReference>
<protein>
    <submittedName>
        <fullName evidence="3">DUF4397 domain-containing protein</fullName>
    </submittedName>
</protein>
<reference evidence="3" key="1">
    <citation type="submission" date="2020-03" db="EMBL/GenBank/DDBJ databases">
        <title>Psychroflexus Maritimus sp. nov., isolate from marine sediment.</title>
        <authorList>
            <person name="Zhong Y.-L."/>
        </authorList>
    </citation>
    <scope>NUCLEOTIDE SEQUENCE</scope>
    <source>
        <strain evidence="3">C1</strain>
    </source>
</reference>
<dbReference type="Pfam" id="PF00041">
    <property type="entry name" value="fn3"/>
    <property type="match status" value="1"/>
</dbReference>
<accession>A0A967E2M4</accession>
<dbReference type="Pfam" id="PF20009">
    <property type="entry name" value="GEVED"/>
    <property type="match status" value="1"/>
</dbReference>
<dbReference type="PROSITE" id="PS50853">
    <property type="entry name" value="FN3"/>
    <property type="match status" value="4"/>
</dbReference>
<dbReference type="InterPro" id="IPR045474">
    <property type="entry name" value="GEVED"/>
</dbReference>
<keyword evidence="1" id="KW-0732">Signal</keyword>
<dbReference type="InterPro" id="IPR013783">
    <property type="entry name" value="Ig-like_fold"/>
</dbReference>
<name>A0A967E2M4_9FLAO</name>
<keyword evidence="4" id="KW-1185">Reference proteome</keyword>
<dbReference type="InterPro" id="IPR035992">
    <property type="entry name" value="Ricin_B-like_lectins"/>
</dbReference>
<dbReference type="SUPFAM" id="SSF49265">
    <property type="entry name" value="Fibronectin type III"/>
    <property type="match status" value="3"/>
</dbReference>
<evidence type="ECO:0000259" key="2">
    <source>
        <dbReference type="PROSITE" id="PS50853"/>
    </source>
</evidence>
<organism evidence="3 4">
    <name type="scientific">Psychroflexus maritimus</name>
    <dbReference type="NCBI Taxonomy" id="2714865"/>
    <lineage>
        <taxon>Bacteria</taxon>
        <taxon>Pseudomonadati</taxon>
        <taxon>Bacteroidota</taxon>
        <taxon>Flavobacteriia</taxon>
        <taxon>Flavobacteriales</taxon>
        <taxon>Flavobacteriaceae</taxon>
        <taxon>Psychroflexus</taxon>
    </lineage>
</organism>
<dbReference type="RefSeq" id="WP_166400172.1">
    <property type="nucleotide sequence ID" value="NZ_JAANAS010000047.1"/>
</dbReference>
<dbReference type="EMBL" id="JAANAS010000047">
    <property type="protein sequence ID" value="NGZ89914.1"/>
    <property type="molecule type" value="Genomic_DNA"/>
</dbReference>
<proteinExistence type="predicted"/>
<feature type="domain" description="Fibronectin type-III" evidence="2">
    <location>
        <begin position="506"/>
        <end position="601"/>
    </location>
</feature>